<organism evidence="3">
    <name type="scientific">Melampsora lini</name>
    <name type="common">Rust fungus</name>
    <name type="synonym">Xyloma lini</name>
    <dbReference type="NCBI Taxonomy" id="5261"/>
    <lineage>
        <taxon>Eukaryota</taxon>
        <taxon>Fungi</taxon>
        <taxon>Dikarya</taxon>
        <taxon>Basidiomycota</taxon>
        <taxon>Pucciniomycotina</taxon>
        <taxon>Pucciniomycetes</taxon>
        <taxon>Pucciniales</taxon>
        <taxon>Melampsoraceae</taxon>
        <taxon>Melampsora</taxon>
    </lineage>
</organism>
<evidence type="ECO:0000313" key="3">
    <source>
        <dbReference type="EMBL" id="ABB96279.1"/>
    </source>
</evidence>
<feature type="compositionally biased region" description="Polar residues" evidence="1">
    <location>
        <begin position="42"/>
        <end position="54"/>
    </location>
</feature>
<protein>
    <submittedName>
        <fullName evidence="3">Hesp-937</fullName>
    </submittedName>
</protein>
<name>Q2MV31_MELLI</name>
<evidence type="ECO:0000256" key="1">
    <source>
        <dbReference type="SAM" id="MobiDB-lite"/>
    </source>
</evidence>
<dbReference type="AlphaFoldDB" id="Q2MV31"/>
<keyword evidence="2" id="KW-0732">Signal</keyword>
<feature type="chain" id="PRO_5004212793" evidence="2">
    <location>
        <begin position="21"/>
        <end position="113"/>
    </location>
</feature>
<feature type="region of interest" description="Disordered" evidence="1">
    <location>
        <begin position="29"/>
        <end position="113"/>
    </location>
</feature>
<feature type="signal peptide" evidence="2">
    <location>
        <begin position="1"/>
        <end position="20"/>
    </location>
</feature>
<accession>Q2MV31</accession>
<feature type="compositionally biased region" description="Gly residues" evidence="1">
    <location>
        <begin position="102"/>
        <end position="113"/>
    </location>
</feature>
<dbReference type="EMBL" id="DQ279885">
    <property type="protein sequence ID" value="ABB96279.1"/>
    <property type="molecule type" value="mRNA"/>
</dbReference>
<evidence type="ECO:0000256" key="2">
    <source>
        <dbReference type="SAM" id="SignalP"/>
    </source>
</evidence>
<reference evidence="3" key="1">
    <citation type="journal article" date="2006" name="Plant Cell">
        <title>Haustorially expressed secreted proteins from flax rust are highly enriched for avirulence elicitors.</title>
        <authorList>
            <person name="Catanzariti A.M."/>
            <person name="Dodds P.N."/>
            <person name="Lawrence G.J."/>
            <person name="Ayliffe M.A."/>
            <person name="Ellis J.G."/>
        </authorList>
    </citation>
    <scope>NUCLEOTIDE SEQUENCE</scope>
</reference>
<proteinExistence type="evidence at transcript level"/>
<sequence>MLCQLLFLLICLIFPKLVFLSLTSEGTRASEASKGIAESRNADTLSNDGNSIGKTQDIGLKNSGGSGNYHLVDQRSSSEILKDQPYGGSNKSPAPVPRRSGSGYGGRPGNPSW</sequence>